<proteinExistence type="predicted"/>
<dbReference type="AlphaFoldDB" id="A0A6V7HZB2"/>
<gene>
    <name evidence="1" type="ORF">BBRV_LOCUS7938</name>
</gene>
<accession>A0A6V7HZB2</accession>
<name>A0A6V7HZB2_9HYME</name>
<reference evidence="1" key="1">
    <citation type="submission" date="2020-07" db="EMBL/GenBank/DDBJ databases">
        <authorList>
            <person name="Ferguson B K."/>
        </authorList>
    </citation>
    <scope>NUCLEOTIDE SEQUENCE</scope>
    <source>
        <strain evidence="1">L06</strain>
    </source>
</reference>
<organism evidence="1">
    <name type="scientific">Bracon brevicornis</name>
    <dbReference type="NCBI Taxonomy" id="1563983"/>
    <lineage>
        <taxon>Eukaryota</taxon>
        <taxon>Metazoa</taxon>
        <taxon>Ecdysozoa</taxon>
        <taxon>Arthropoda</taxon>
        <taxon>Hexapoda</taxon>
        <taxon>Insecta</taxon>
        <taxon>Pterygota</taxon>
        <taxon>Neoptera</taxon>
        <taxon>Endopterygota</taxon>
        <taxon>Hymenoptera</taxon>
        <taxon>Apocrita</taxon>
        <taxon>Ichneumonoidea</taxon>
        <taxon>Braconidae</taxon>
        <taxon>Braconinae</taxon>
        <taxon>Bracon</taxon>
    </lineage>
</organism>
<dbReference type="EMBL" id="CADCXW020000001">
    <property type="protein sequence ID" value="CAD1531183.1"/>
    <property type="molecule type" value="Genomic_DNA"/>
</dbReference>
<evidence type="ECO:0000313" key="1">
    <source>
        <dbReference type="EMBL" id="CAD1531183.1"/>
    </source>
</evidence>
<sequence>MSMDPFLQNYYANVARMRAAINRVSAFYADGRISHTWINREKLRCLAMEMKAQLREFLRAADDVQKYGSEYVRSLYEYEVYEQIAIYKVESLMQQIENIQWSFPADSTCYESSPDPGY</sequence>
<protein>
    <submittedName>
        <fullName evidence="1">Uncharacterized protein</fullName>
    </submittedName>
</protein>